<evidence type="ECO:0000313" key="1">
    <source>
        <dbReference type="EMBL" id="CCX10534.1"/>
    </source>
</evidence>
<evidence type="ECO:0000313" key="2">
    <source>
        <dbReference type="Proteomes" id="UP000018144"/>
    </source>
</evidence>
<dbReference type="EMBL" id="HF935547">
    <property type="protein sequence ID" value="CCX10534.1"/>
    <property type="molecule type" value="Genomic_DNA"/>
</dbReference>
<protein>
    <submittedName>
        <fullName evidence="1">Uncharacterized protein</fullName>
    </submittedName>
</protein>
<accession>U4L9X9</accession>
<gene>
    <name evidence="1" type="ORF">PCON_10128</name>
</gene>
<sequence length="87" mass="10193">MSYTYQVLLEYGDASVLPNSTTTYESVEQANAEANRLWLRTFKRHAEYFCDWFAEPNAGARTYFWPVPCGKDDIVRAWVVRCEMWGL</sequence>
<organism evidence="1 2">
    <name type="scientific">Pyronema omphalodes (strain CBS 100304)</name>
    <name type="common">Pyronema confluens</name>
    <dbReference type="NCBI Taxonomy" id="1076935"/>
    <lineage>
        <taxon>Eukaryota</taxon>
        <taxon>Fungi</taxon>
        <taxon>Dikarya</taxon>
        <taxon>Ascomycota</taxon>
        <taxon>Pezizomycotina</taxon>
        <taxon>Pezizomycetes</taxon>
        <taxon>Pezizales</taxon>
        <taxon>Pyronemataceae</taxon>
        <taxon>Pyronema</taxon>
    </lineage>
</organism>
<dbReference type="AlphaFoldDB" id="U4L9X9"/>
<proteinExistence type="predicted"/>
<dbReference type="Proteomes" id="UP000018144">
    <property type="component" value="Unassembled WGS sequence"/>
</dbReference>
<keyword evidence="2" id="KW-1185">Reference proteome</keyword>
<name>U4L9X9_PYROM</name>
<reference evidence="1 2" key="1">
    <citation type="journal article" date="2013" name="PLoS Genet.">
        <title>The genome and development-dependent transcriptomes of Pyronema confluens: a window into fungal evolution.</title>
        <authorList>
            <person name="Traeger S."/>
            <person name="Altegoer F."/>
            <person name="Freitag M."/>
            <person name="Gabaldon T."/>
            <person name="Kempken F."/>
            <person name="Kumar A."/>
            <person name="Marcet-Houben M."/>
            <person name="Poggeler S."/>
            <person name="Stajich J.E."/>
            <person name="Nowrousian M."/>
        </authorList>
    </citation>
    <scope>NUCLEOTIDE SEQUENCE [LARGE SCALE GENOMIC DNA]</scope>
    <source>
        <strain evidence="2">CBS 100304</strain>
        <tissue evidence="1">Vegetative mycelium</tissue>
    </source>
</reference>